<name>A0ABU9QHX2_9BURK</name>
<evidence type="ECO:0000313" key="6">
    <source>
        <dbReference type="EMBL" id="MEM5289042.1"/>
    </source>
</evidence>
<feature type="transmembrane region" description="Helical" evidence="4">
    <location>
        <begin position="280"/>
        <end position="301"/>
    </location>
</feature>
<dbReference type="Gene3D" id="1.20.1250.20">
    <property type="entry name" value="MFS general substrate transporter like domains"/>
    <property type="match status" value="2"/>
</dbReference>
<feature type="transmembrane region" description="Helical" evidence="4">
    <location>
        <begin position="372"/>
        <end position="391"/>
    </location>
</feature>
<keyword evidence="2 4" id="KW-1133">Transmembrane helix</keyword>
<feature type="transmembrane region" description="Helical" evidence="4">
    <location>
        <begin position="84"/>
        <end position="101"/>
    </location>
</feature>
<gene>
    <name evidence="6" type="ORF">V4C55_25240</name>
</gene>
<keyword evidence="1 4" id="KW-0812">Transmembrane</keyword>
<dbReference type="PANTHER" id="PTHR11360">
    <property type="entry name" value="MONOCARBOXYLATE TRANSPORTER"/>
    <property type="match status" value="1"/>
</dbReference>
<proteinExistence type="predicted"/>
<dbReference type="InterPro" id="IPR011701">
    <property type="entry name" value="MFS"/>
</dbReference>
<feature type="transmembrane region" description="Helical" evidence="4">
    <location>
        <begin position="113"/>
        <end position="137"/>
    </location>
</feature>
<protein>
    <submittedName>
        <fullName evidence="6">MFS transporter</fullName>
    </submittedName>
</protein>
<dbReference type="PANTHER" id="PTHR11360:SF284">
    <property type="entry name" value="EG:103B4.3 PROTEIN-RELATED"/>
    <property type="match status" value="1"/>
</dbReference>
<dbReference type="EMBL" id="JAZHGC010000023">
    <property type="protein sequence ID" value="MEM5289042.1"/>
    <property type="molecule type" value="Genomic_DNA"/>
</dbReference>
<feature type="transmembrane region" description="Helical" evidence="4">
    <location>
        <begin position="307"/>
        <end position="328"/>
    </location>
</feature>
<dbReference type="InterPro" id="IPR020846">
    <property type="entry name" value="MFS_dom"/>
</dbReference>
<evidence type="ECO:0000259" key="5">
    <source>
        <dbReference type="PROSITE" id="PS50850"/>
    </source>
</evidence>
<evidence type="ECO:0000256" key="2">
    <source>
        <dbReference type="ARBA" id="ARBA00022989"/>
    </source>
</evidence>
<evidence type="ECO:0000256" key="4">
    <source>
        <dbReference type="SAM" id="Phobius"/>
    </source>
</evidence>
<feature type="transmembrane region" description="Helical" evidence="4">
    <location>
        <begin position="57"/>
        <end position="77"/>
    </location>
</feature>
<dbReference type="Proteomes" id="UP001494588">
    <property type="component" value="Unassembled WGS sequence"/>
</dbReference>
<feature type="domain" description="Major facilitator superfamily (MFS) profile" evidence="5">
    <location>
        <begin position="17"/>
        <end position="396"/>
    </location>
</feature>
<dbReference type="InterPro" id="IPR050327">
    <property type="entry name" value="Proton-linked_MCT"/>
</dbReference>
<feature type="transmembrane region" description="Helical" evidence="4">
    <location>
        <begin position="144"/>
        <end position="170"/>
    </location>
</feature>
<feature type="transmembrane region" description="Helical" evidence="4">
    <location>
        <begin position="15"/>
        <end position="37"/>
    </location>
</feature>
<evidence type="ECO:0000313" key="7">
    <source>
        <dbReference type="Proteomes" id="UP001494588"/>
    </source>
</evidence>
<evidence type="ECO:0000256" key="1">
    <source>
        <dbReference type="ARBA" id="ARBA00022692"/>
    </source>
</evidence>
<dbReference type="InterPro" id="IPR036259">
    <property type="entry name" value="MFS_trans_sf"/>
</dbReference>
<reference evidence="6 7" key="1">
    <citation type="submission" date="2024-01" db="EMBL/GenBank/DDBJ databases">
        <title>The diversity of rhizobia nodulating Mimosa spp. in eleven states of Brazil covering several biomes is determined by host plant, location, and edaphic factors.</title>
        <authorList>
            <person name="Rouws L."/>
            <person name="Barauna A."/>
            <person name="Beukes C."/>
            <person name="De Faria S.M."/>
            <person name="Gross E."/>
            <person name="Dos Reis Junior F.B."/>
            <person name="Simon M."/>
            <person name="Maluk M."/>
            <person name="Odee D.W."/>
            <person name="Kenicer G."/>
            <person name="Young J.P.W."/>
            <person name="Reis V.M."/>
            <person name="Zilli J."/>
            <person name="James E.K."/>
        </authorList>
    </citation>
    <scope>NUCLEOTIDE SEQUENCE [LARGE SCALE GENOMIC DNA]</scope>
    <source>
        <strain evidence="6 7">JPY77</strain>
    </source>
</reference>
<dbReference type="RefSeq" id="WP_267909734.1">
    <property type="nucleotide sequence ID" value="NZ_CAJHCS010000025.1"/>
</dbReference>
<comment type="caution">
    <text evidence="6">The sequence shown here is derived from an EMBL/GenBank/DDBJ whole genome shotgun (WGS) entry which is preliminary data.</text>
</comment>
<keyword evidence="3 4" id="KW-0472">Membrane</keyword>
<dbReference type="PROSITE" id="PS50850">
    <property type="entry name" value="MFS"/>
    <property type="match status" value="1"/>
</dbReference>
<feature type="transmembrane region" description="Helical" evidence="4">
    <location>
        <begin position="176"/>
        <end position="197"/>
    </location>
</feature>
<sequence length="414" mass="43490">MERAVSKLAEFRRGWSLLLTATVGSAVGLVPIMFYSLGSFIGPLHSEFGWNRGEISMAYLLATVVLSVAAPGLGVLIDRYGVRKLALLSIPLLAAVLFAISRCERSVLAFQSLYGLAALLGLGATPVVYTHIVAGAFDKARGLALGIAMSGVAVTTAGLPLLLATIIQAYGWRGGYVTLAILVLVAWPFVLHFTRGLKVSAARKQTIMVDTSVFRLPVFWIIGIAFTAVAIAVGAVIVHLVPMLRDAGLSALAAASVAGFVGIGAIVGRLATGYLVDHLFAPYVAACMFLLTSISFVLLLFTGTTTAPLAAALTGLSLGVEIDLMAYLTARYFGMLRYGFVYSVIYSMFAIGGAIGPAAAGRAFDMSGNYRTTLWAAAALRAISAITILRLPRFGRIDQQDSEMLAGPIATGKG</sequence>
<feature type="transmembrane region" description="Helical" evidence="4">
    <location>
        <begin position="218"/>
        <end position="241"/>
    </location>
</feature>
<dbReference type="SUPFAM" id="SSF103473">
    <property type="entry name" value="MFS general substrate transporter"/>
    <property type="match status" value="1"/>
</dbReference>
<organism evidence="6 7">
    <name type="scientific">Paraburkholderia sabiae</name>
    <dbReference type="NCBI Taxonomy" id="273251"/>
    <lineage>
        <taxon>Bacteria</taxon>
        <taxon>Pseudomonadati</taxon>
        <taxon>Pseudomonadota</taxon>
        <taxon>Betaproteobacteria</taxon>
        <taxon>Burkholderiales</taxon>
        <taxon>Burkholderiaceae</taxon>
        <taxon>Paraburkholderia</taxon>
    </lineage>
</organism>
<feature type="transmembrane region" description="Helical" evidence="4">
    <location>
        <begin position="340"/>
        <end position="360"/>
    </location>
</feature>
<accession>A0ABU9QHX2</accession>
<dbReference type="Pfam" id="PF07690">
    <property type="entry name" value="MFS_1"/>
    <property type="match status" value="1"/>
</dbReference>
<keyword evidence="7" id="KW-1185">Reference proteome</keyword>
<evidence type="ECO:0000256" key="3">
    <source>
        <dbReference type="ARBA" id="ARBA00023136"/>
    </source>
</evidence>
<feature type="transmembrane region" description="Helical" evidence="4">
    <location>
        <begin position="247"/>
        <end position="268"/>
    </location>
</feature>